<evidence type="ECO:0000256" key="2">
    <source>
        <dbReference type="SAM" id="Phobius"/>
    </source>
</evidence>
<protein>
    <recommendedName>
        <fullName evidence="6">PKD domain-containing protein</fullName>
    </recommendedName>
</protein>
<feature type="chain" id="PRO_5045484339" description="PKD domain-containing protein" evidence="3">
    <location>
        <begin position="23"/>
        <end position="460"/>
    </location>
</feature>
<evidence type="ECO:0008006" key="6">
    <source>
        <dbReference type="Google" id="ProtNLM"/>
    </source>
</evidence>
<proteinExistence type="predicted"/>
<organism evidence="4 5">
    <name type="scientific">Aequitasia blattaphilus</name>
    <dbReference type="NCBI Taxonomy" id="2949332"/>
    <lineage>
        <taxon>Bacteria</taxon>
        <taxon>Bacillati</taxon>
        <taxon>Bacillota</taxon>
        <taxon>Clostridia</taxon>
        <taxon>Lachnospirales</taxon>
        <taxon>Lachnospiraceae</taxon>
        <taxon>Aequitasia</taxon>
    </lineage>
</organism>
<keyword evidence="3" id="KW-0732">Signal</keyword>
<accession>A0ABT1EBV2</accession>
<evidence type="ECO:0000313" key="4">
    <source>
        <dbReference type="EMBL" id="MCP1103305.1"/>
    </source>
</evidence>
<keyword evidence="2" id="KW-0472">Membrane</keyword>
<keyword evidence="2" id="KW-0812">Transmembrane</keyword>
<dbReference type="RefSeq" id="WP_262067078.1">
    <property type="nucleotide sequence ID" value="NZ_JAMXOD010000022.1"/>
</dbReference>
<feature type="compositionally biased region" description="Low complexity" evidence="1">
    <location>
        <begin position="398"/>
        <end position="415"/>
    </location>
</feature>
<keyword evidence="2" id="KW-1133">Transmembrane helix</keyword>
<feature type="transmembrane region" description="Helical" evidence="2">
    <location>
        <begin position="437"/>
        <end position="455"/>
    </location>
</feature>
<keyword evidence="5" id="KW-1185">Reference proteome</keyword>
<evidence type="ECO:0000256" key="1">
    <source>
        <dbReference type="SAM" id="MobiDB-lite"/>
    </source>
</evidence>
<evidence type="ECO:0000256" key="3">
    <source>
        <dbReference type="SAM" id="SignalP"/>
    </source>
</evidence>
<sequence>MMTKRIAAICSALIVGLMPVVASDINVALANEEVTVTEDASDTSALSDVSSEVEDEQDLQQQMSIEADVPLHPQSVAGSIDMNEIFSSWINYPGSALGYAYDAKWSYDAAAGLNTDANVGWTGFYNPAITDFTTGVFEFEMQTRNFDPLGFAWGMQTGGTATNPTYSFYAFEECGHGKWSVAYINDWRPADSIRSHQGPLYHGTIDARDGQYSDHNGGTGKVGFATGTVLKCGDMPANIGSAYTQHRVKIAVKESSVNIYLDDTLLTTVTAAVKAGSFGPFATSNPDAHFMGLSFTTSSKDVLNPKFEYHNAKGEKVAETYVASPVTTPDLSTCENSPITTRVWTVYKDGAEVYTGDSPYSDYHLAAGTYETSLIVINANGIQSTEYRDTLVVKPHSVETTTEESSVSSTPQTPVAATPKPASVKQKAVQTGDSARPVDMISLLALSGGFIIFILKRKFK</sequence>
<feature type="region of interest" description="Disordered" evidence="1">
    <location>
        <begin position="396"/>
        <end position="426"/>
    </location>
</feature>
<gene>
    <name evidence="4" type="ORF">NK125_12910</name>
</gene>
<reference evidence="4 5" key="1">
    <citation type="journal article" date="2022" name="Genome Biol. Evol.">
        <title>Host diet, physiology and behaviors set the stage for Lachnospiraceae cladogenesis.</title>
        <authorList>
            <person name="Vera-Ponce De Leon A."/>
            <person name="Schneider M."/>
            <person name="Jahnes B.C."/>
            <person name="Sadowski V."/>
            <person name="Camuy-Velez L.A."/>
            <person name="Duan J."/>
            <person name="Sabree Z.L."/>
        </authorList>
    </citation>
    <scope>NUCLEOTIDE SEQUENCE [LARGE SCALE GENOMIC DNA]</scope>
    <source>
        <strain evidence="4 5">PAL113</strain>
    </source>
</reference>
<feature type="signal peptide" evidence="3">
    <location>
        <begin position="1"/>
        <end position="22"/>
    </location>
</feature>
<dbReference type="EMBL" id="JAMZFW010000022">
    <property type="protein sequence ID" value="MCP1103305.1"/>
    <property type="molecule type" value="Genomic_DNA"/>
</dbReference>
<evidence type="ECO:0000313" key="5">
    <source>
        <dbReference type="Proteomes" id="UP001523566"/>
    </source>
</evidence>
<dbReference type="Proteomes" id="UP001523566">
    <property type="component" value="Unassembled WGS sequence"/>
</dbReference>
<comment type="caution">
    <text evidence="4">The sequence shown here is derived from an EMBL/GenBank/DDBJ whole genome shotgun (WGS) entry which is preliminary data.</text>
</comment>
<name>A0ABT1EBV2_9FIRM</name>